<reference evidence="6 7" key="1">
    <citation type="submission" date="2021-03" db="EMBL/GenBank/DDBJ databases">
        <title>Sequencing the genomes of 1000 actinobacteria strains.</title>
        <authorList>
            <person name="Klenk H.-P."/>
        </authorList>
    </citation>
    <scope>NUCLEOTIDE SEQUENCE [LARGE SCALE GENOMIC DNA]</scope>
    <source>
        <strain evidence="6 7">DSM 12936</strain>
    </source>
</reference>
<dbReference type="InterPro" id="IPR028994">
    <property type="entry name" value="Integrin_alpha_N"/>
</dbReference>
<dbReference type="PRINTS" id="PR01185">
    <property type="entry name" value="INTEGRINA"/>
</dbReference>
<protein>
    <recommendedName>
        <fullName evidence="8">FG-GAP repeat-containing protein</fullName>
    </recommendedName>
</protein>
<evidence type="ECO:0000256" key="3">
    <source>
        <dbReference type="ARBA" id="ARBA00022801"/>
    </source>
</evidence>
<dbReference type="InterPro" id="IPR013519">
    <property type="entry name" value="Int_alpha_beta-p"/>
</dbReference>
<evidence type="ECO:0000256" key="2">
    <source>
        <dbReference type="ARBA" id="ARBA00022737"/>
    </source>
</evidence>
<dbReference type="Gene3D" id="2.130.10.130">
    <property type="entry name" value="Integrin alpha, N-terminal"/>
    <property type="match status" value="4"/>
</dbReference>
<dbReference type="RefSeq" id="WP_210057203.1">
    <property type="nucleotide sequence ID" value="NZ_BAAAMH010000010.1"/>
</dbReference>
<evidence type="ECO:0000256" key="5">
    <source>
        <dbReference type="SAM" id="SignalP"/>
    </source>
</evidence>
<dbReference type="SMART" id="SM00191">
    <property type="entry name" value="Int_alpha"/>
    <property type="match status" value="7"/>
</dbReference>
<evidence type="ECO:0000256" key="1">
    <source>
        <dbReference type="ARBA" id="ARBA00022729"/>
    </source>
</evidence>
<dbReference type="SUPFAM" id="SSF69318">
    <property type="entry name" value="Integrin alpha N-terminal domain"/>
    <property type="match status" value="4"/>
</dbReference>
<dbReference type="PANTHER" id="PTHR23221:SF7">
    <property type="entry name" value="PHOSPHATIDYLINOSITOL-GLYCAN-SPECIFIC PHOSPHOLIPASE D"/>
    <property type="match status" value="1"/>
</dbReference>
<keyword evidence="4" id="KW-0325">Glycoprotein</keyword>
<dbReference type="Pfam" id="PF01839">
    <property type="entry name" value="FG-GAP"/>
    <property type="match status" value="5"/>
</dbReference>
<dbReference type="EMBL" id="JAGIOB010000001">
    <property type="protein sequence ID" value="MBP2418017.1"/>
    <property type="molecule type" value="Genomic_DNA"/>
</dbReference>
<evidence type="ECO:0000313" key="7">
    <source>
        <dbReference type="Proteomes" id="UP000758168"/>
    </source>
</evidence>
<feature type="signal peptide" evidence="5">
    <location>
        <begin position="1"/>
        <end position="18"/>
    </location>
</feature>
<dbReference type="InterPro" id="IPR013517">
    <property type="entry name" value="FG-GAP"/>
</dbReference>
<dbReference type="Proteomes" id="UP000758168">
    <property type="component" value="Unassembled WGS sequence"/>
</dbReference>
<accession>A0ABS4ZBD5</accession>
<evidence type="ECO:0000313" key="6">
    <source>
        <dbReference type="EMBL" id="MBP2418017.1"/>
    </source>
</evidence>
<evidence type="ECO:0000256" key="4">
    <source>
        <dbReference type="ARBA" id="ARBA00023180"/>
    </source>
</evidence>
<evidence type="ECO:0008006" key="8">
    <source>
        <dbReference type="Google" id="ProtNLM"/>
    </source>
</evidence>
<dbReference type="InterPro" id="IPR000413">
    <property type="entry name" value="Integrin_alpha"/>
</dbReference>
<feature type="chain" id="PRO_5045762117" description="FG-GAP repeat-containing protein" evidence="5">
    <location>
        <begin position="19"/>
        <end position="524"/>
    </location>
</feature>
<keyword evidence="2" id="KW-0677">Repeat</keyword>
<dbReference type="PANTHER" id="PTHR23221">
    <property type="entry name" value="GLYCOSYLPHOSPHATIDYLINOSITOL PHOSPHOLIPASE D"/>
    <property type="match status" value="1"/>
</dbReference>
<keyword evidence="3" id="KW-0378">Hydrolase</keyword>
<proteinExistence type="predicted"/>
<name>A0ABS4ZBD5_9ACTN</name>
<keyword evidence="7" id="KW-1185">Reference proteome</keyword>
<gene>
    <name evidence="6" type="ORF">JOF54_002939</name>
</gene>
<dbReference type="PROSITE" id="PS51470">
    <property type="entry name" value="FG_GAP"/>
    <property type="match status" value="4"/>
</dbReference>
<sequence>MGATALACLGLGSVVALVAPGPLVQTAAAAPATASDFNGDGYADLAVGVPLEDVGTIADAGAVQVFYGAAGGLSGARGRVLHQDVAGVADQAEAGDRFGSSVAMGDLNGDGFGDLAVGVPLEDVNGRADAGAVQVFYGSASGLTTTNQFLTQDTAGTVDVAEAGDRFGSALAVGDVSGSGIVDLAVGVPYEDIGRAVDAGAVHVLRGSAAGVTATGDQLVQQNTRGAADVAEKSDQFGKAVAIGDIAGSGKADLAVGVPYENVGRIADAGAVHVLRGSTAGVSTAADQLLTQNSKGAGDKSEKGDRFGWAVTTGDLSGNAKADLAVGVPREDVGKVVDAGAIHLFRGSTGAVSTAGDQVISQNTRNVADKSERGDLFGYSLTAANLAGSGKADLAVGVPLENVGSVVDAGAVAVFEGSTPGLRSADDKLIHQSNRGSDASAERNDQFAAAVASANLVGSGYADLAVGVPLENVGAAPDGGSVQVFRGATSGVTISRDQVLTQSITGAPSAAERSDRFGSAVTAR</sequence>
<keyword evidence="1 5" id="KW-0732">Signal</keyword>
<comment type="caution">
    <text evidence="6">The sequence shown here is derived from an EMBL/GenBank/DDBJ whole genome shotgun (WGS) entry which is preliminary data.</text>
</comment>
<organism evidence="6 7">
    <name type="scientific">Microlunatus capsulatus</name>
    <dbReference type="NCBI Taxonomy" id="99117"/>
    <lineage>
        <taxon>Bacteria</taxon>
        <taxon>Bacillati</taxon>
        <taxon>Actinomycetota</taxon>
        <taxon>Actinomycetes</taxon>
        <taxon>Propionibacteriales</taxon>
        <taxon>Propionibacteriaceae</taxon>
        <taxon>Microlunatus</taxon>
    </lineage>
</organism>